<comment type="caution">
    <text evidence="1">The sequence shown here is derived from an EMBL/GenBank/DDBJ whole genome shotgun (WGS) entry which is preliminary data.</text>
</comment>
<dbReference type="Proteomes" id="UP000024547">
    <property type="component" value="Unassembled WGS sequence"/>
</dbReference>
<accession>A0A059E1P2</accession>
<dbReference type="PATRIC" id="fig|1280948.3.peg.1824"/>
<evidence type="ECO:0000313" key="2">
    <source>
        <dbReference type="Proteomes" id="UP000024547"/>
    </source>
</evidence>
<name>A0A059E1P2_9PROT</name>
<dbReference type="eggNOG" id="COG1520">
    <property type="taxonomic scope" value="Bacteria"/>
</dbReference>
<dbReference type="EMBL" id="AWFH01000013">
    <property type="protein sequence ID" value="KCZ61452.1"/>
    <property type="molecule type" value="Genomic_DNA"/>
</dbReference>
<gene>
    <name evidence="1" type="ORF">HY36_16460</name>
</gene>
<proteinExistence type="predicted"/>
<protein>
    <submittedName>
        <fullName evidence="1">Uncharacterized protein</fullName>
    </submittedName>
</protein>
<sequence>MNPNLVDSELATTHFNPAQQDSLPFAGPVGIHEIDDEGIQRVPAGLVNLTLMQLPTYPSGEQVAISANNNRISKILISDGKFQLINALPVEGQPFMSVEDAERIAVEMDSTASEAELLGYLNRNYPRYVERVVARAAIYNVVDRNGDFYTVVNNDVVVYGDAEPGNPLSPLVEKRRFQLPREYFNPTLEDPDAVFGLNLTYDGMLALVTMGGVVVIVDRNFEQAPIIHELADDEQVTNSIAIDEGGGIYVLSNRRLHKLVWDGETLHSRGYGAWSSEYDSFTGKLGGVSLGNGSGSTPSLMGFGDEEDKLVVITDGELIMNVVAFWRDDIPEDFVQKPGTKSRRIADQIQVSFGKSDLERAQSEQSVAVYGYGALVVNNTLPSPLPTMLENVVMSGRLRKGPTGAEKFEWDVEADRWVRAWANPTVSSPSTVPMISGGAQQVYVNGFVDGKWEVTGLDWETGEAVTRLRLGDSHIYNGAYSVIHLLPGGDIVLGGLLGMMRISVER</sequence>
<reference evidence="1 2" key="1">
    <citation type="journal article" date="2014" name="Antonie Van Leeuwenhoek">
        <title>Hyphomonas beringensis sp. nov. and Hyphomonas chukchiensis sp. nov., isolated from surface seawater of the Bering Sea and Chukchi Sea.</title>
        <authorList>
            <person name="Li C."/>
            <person name="Lai Q."/>
            <person name="Li G."/>
            <person name="Dong C."/>
            <person name="Wang J."/>
            <person name="Liao Y."/>
            <person name="Shao Z."/>
        </authorList>
    </citation>
    <scope>NUCLEOTIDE SEQUENCE [LARGE SCALE GENOMIC DNA]</scope>
    <source>
        <strain evidence="1 2">22II1-22F38</strain>
    </source>
</reference>
<dbReference type="AlphaFoldDB" id="A0A059E1P2"/>
<evidence type="ECO:0000313" key="1">
    <source>
        <dbReference type="EMBL" id="KCZ61452.1"/>
    </source>
</evidence>
<keyword evidence="2" id="KW-1185">Reference proteome</keyword>
<organism evidence="1 2">
    <name type="scientific">Hyphomonas atlantica</name>
    <dbReference type="NCBI Taxonomy" id="1280948"/>
    <lineage>
        <taxon>Bacteria</taxon>
        <taxon>Pseudomonadati</taxon>
        <taxon>Pseudomonadota</taxon>
        <taxon>Alphaproteobacteria</taxon>
        <taxon>Hyphomonadales</taxon>
        <taxon>Hyphomonadaceae</taxon>
        <taxon>Hyphomonas</taxon>
    </lineage>
</organism>